<evidence type="ECO:0000313" key="2">
    <source>
        <dbReference type="EMBL" id="MED6135211.1"/>
    </source>
</evidence>
<accession>A0ABU6SFV4</accession>
<feature type="region of interest" description="Disordered" evidence="1">
    <location>
        <begin position="1"/>
        <end position="93"/>
    </location>
</feature>
<proteinExistence type="predicted"/>
<comment type="caution">
    <text evidence="2">The sequence shown here is derived from an EMBL/GenBank/DDBJ whole genome shotgun (WGS) entry which is preliminary data.</text>
</comment>
<feature type="compositionally biased region" description="Basic and acidic residues" evidence="1">
    <location>
        <begin position="60"/>
        <end position="93"/>
    </location>
</feature>
<dbReference type="Proteomes" id="UP001341840">
    <property type="component" value="Unassembled WGS sequence"/>
</dbReference>
<sequence>MAQVLVSIEQKSLDMFDMEDIEEKQMQQNMSSESKSDAESNKLEINKKTRNGNSGNKMGENIRKEEEDPSREIQAETEEQASKEKSEFKGGEDQIIELEHEMNVDDNQSQELEFAMNRFNARMARIRSKHIRRDTQFNENFFSVQQEEN</sequence>
<dbReference type="EMBL" id="JASCZI010060677">
    <property type="protein sequence ID" value="MED6135211.1"/>
    <property type="molecule type" value="Genomic_DNA"/>
</dbReference>
<gene>
    <name evidence="2" type="ORF">PIB30_044200</name>
</gene>
<evidence type="ECO:0000256" key="1">
    <source>
        <dbReference type="SAM" id="MobiDB-lite"/>
    </source>
</evidence>
<organism evidence="2 3">
    <name type="scientific">Stylosanthes scabra</name>
    <dbReference type="NCBI Taxonomy" id="79078"/>
    <lineage>
        <taxon>Eukaryota</taxon>
        <taxon>Viridiplantae</taxon>
        <taxon>Streptophyta</taxon>
        <taxon>Embryophyta</taxon>
        <taxon>Tracheophyta</taxon>
        <taxon>Spermatophyta</taxon>
        <taxon>Magnoliopsida</taxon>
        <taxon>eudicotyledons</taxon>
        <taxon>Gunneridae</taxon>
        <taxon>Pentapetalae</taxon>
        <taxon>rosids</taxon>
        <taxon>fabids</taxon>
        <taxon>Fabales</taxon>
        <taxon>Fabaceae</taxon>
        <taxon>Papilionoideae</taxon>
        <taxon>50 kb inversion clade</taxon>
        <taxon>dalbergioids sensu lato</taxon>
        <taxon>Dalbergieae</taxon>
        <taxon>Pterocarpus clade</taxon>
        <taxon>Stylosanthes</taxon>
    </lineage>
</organism>
<protein>
    <submittedName>
        <fullName evidence="2">Uncharacterized protein</fullName>
    </submittedName>
</protein>
<name>A0ABU6SFV4_9FABA</name>
<keyword evidence="3" id="KW-1185">Reference proteome</keyword>
<reference evidence="2 3" key="1">
    <citation type="journal article" date="2023" name="Plants (Basel)">
        <title>Bridging the Gap: Combining Genomics and Transcriptomics Approaches to Understand Stylosanthes scabra, an Orphan Legume from the Brazilian Caatinga.</title>
        <authorList>
            <person name="Ferreira-Neto J.R.C."/>
            <person name="da Silva M.D."/>
            <person name="Binneck E."/>
            <person name="de Melo N.F."/>
            <person name="da Silva R.H."/>
            <person name="de Melo A.L.T.M."/>
            <person name="Pandolfi V."/>
            <person name="Bustamante F.O."/>
            <person name="Brasileiro-Vidal A.C."/>
            <person name="Benko-Iseppon A.M."/>
        </authorList>
    </citation>
    <scope>NUCLEOTIDE SEQUENCE [LARGE SCALE GENOMIC DNA]</scope>
    <source>
        <tissue evidence="2">Leaves</tissue>
    </source>
</reference>
<feature type="compositionally biased region" description="Basic and acidic residues" evidence="1">
    <location>
        <begin position="34"/>
        <end position="47"/>
    </location>
</feature>
<evidence type="ECO:0000313" key="3">
    <source>
        <dbReference type="Proteomes" id="UP001341840"/>
    </source>
</evidence>